<dbReference type="KEGG" id="caul:KCG34_22755"/>
<dbReference type="InterPro" id="IPR019734">
    <property type="entry name" value="TPR_rpt"/>
</dbReference>
<keyword evidence="1" id="KW-0802">TPR repeat</keyword>
<evidence type="ECO:0000256" key="1">
    <source>
        <dbReference type="PROSITE-ProRule" id="PRU00339"/>
    </source>
</evidence>
<feature type="repeat" description="TPR" evidence="1">
    <location>
        <begin position="665"/>
        <end position="698"/>
    </location>
</feature>
<keyword evidence="3" id="KW-0732">Signal</keyword>
<gene>
    <name evidence="4" type="ORF">KCG34_22755</name>
</gene>
<protein>
    <submittedName>
        <fullName evidence="4">Endoglucanase</fullName>
    </submittedName>
</protein>
<dbReference type="PROSITE" id="PS50005">
    <property type="entry name" value="TPR"/>
    <property type="match status" value="1"/>
</dbReference>
<dbReference type="InterPro" id="IPR011990">
    <property type="entry name" value="TPR-like_helical_dom_sf"/>
</dbReference>
<organism evidence="4 5">
    <name type="scientific">Phenylobacterium montanum</name>
    <dbReference type="NCBI Taxonomy" id="2823693"/>
    <lineage>
        <taxon>Bacteria</taxon>
        <taxon>Pseudomonadati</taxon>
        <taxon>Pseudomonadota</taxon>
        <taxon>Alphaproteobacteria</taxon>
        <taxon>Caulobacterales</taxon>
        <taxon>Caulobacteraceae</taxon>
        <taxon>Phenylobacterium</taxon>
    </lineage>
</organism>
<feature type="region of interest" description="Disordered" evidence="2">
    <location>
        <begin position="142"/>
        <end position="162"/>
    </location>
</feature>
<sequence>MMFKAHLRAGVAAICIASLCAPVGVAKPAASPEALQQQGPLDIRVAQAKDISRIEFRWAGGARVTSRRDGQTLTLRFSRYAKPDMTRLRVDPPRWLKAGQDAKVGGALQITLTLEEGADAKVGEADGATFVNIFSAKSAETQPVPAAPQTAQAAAQPAGPPKPMVPPPHPDAVPAGGVVKMTAEMANGHVLLRFPWKSPLGAAVFRRGGAIWVVFDSAARLDLSGAPHGFRQVGEMRAVQGADYSAVRIDAPPDINAAAIAEGGTWTVVLASGPTQGAEQVKIGRNQASPAAGLTVTMAGSTKAVWVDDPVVGDKIGVVTALSPAKGVPGRREFVDLALLDSAQGLAVEPSREDIAIATDGDIVDIGRPNGLSLSPQAVLARSGQGGQTAEQLAAPQPASLPGLVEYNEWSKLGSDGFVGRYDALQRAAANEVASGQGGQAPETKARMALARFLIGSQLAFEAIGVLDMTGKANQSLLGDPEFRALRGAAKAMAGRYKEAQADLSTPSIADDPASSLWRGYVAQKLGENADARAAFASGAAALFQFDPLWRARFARADAEAALALGQLPVAEVAVDDALRSTGLDPDEELATRLVQARLFEAQGQKARALRVYQAISAARMDYLAAPAQLHATQIRFDTGQITPIQAANSLDGLRYRWRGDATELDTIRELGQIYISLGRYREALEALRSAGQRLPDLPQAVQLQDDLRNAFRTLFLDGQADGLQPIQALALFYDFKELTPVGADGDQMVRRLARRLVDVDLLSQAADLLKYQAEHRLDGVPRAEVATDLATIQLMNRQPEAAIEALNSSRSTLLPTALTAQRRLIEARAWLGLGQYDHALEILENDKAPDADSIRAEVDWKKHDWAGASALFERRLGDRWKNPAPLNPDEEAALLRAGVALSLAGDEAGLTRLRTRYQGYVNGSHAPDALRVALSGLNGAQLTGSDFTKAAAENDSFASWVQSMKQRFRDSSNQASAATPPRG</sequence>
<dbReference type="SUPFAM" id="SSF48452">
    <property type="entry name" value="TPR-like"/>
    <property type="match status" value="2"/>
</dbReference>
<feature type="compositionally biased region" description="Low complexity" evidence="2">
    <location>
        <begin position="142"/>
        <end position="157"/>
    </location>
</feature>
<keyword evidence="5" id="KW-1185">Reference proteome</keyword>
<feature type="chain" id="PRO_5037884398" evidence="3">
    <location>
        <begin position="27"/>
        <end position="984"/>
    </location>
</feature>
<dbReference type="RefSeq" id="WP_211937879.1">
    <property type="nucleotide sequence ID" value="NZ_CP073078.1"/>
</dbReference>
<dbReference type="EMBL" id="CP073078">
    <property type="protein sequence ID" value="QUD87828.1"/>
    <property type="molecule type" value="Genomic_DNA"/>
</dbReference>
<evidence type="ECO:0000313" key="5">
    <source>
        <dbReference type="Proteomes" id="UP000676409"/>
    </source>
</evidence>
<evidence type="ECO:0000256" key="2">
    <source>
        <dbReference type="SAM" id="MobiDB-lite"/>
    </source>
</evidence>
<dbReference type="Proteomes" id="UP000676409">
    <property type="component" value="Chromosome"/>
</dbReference>
<reference evidence="4" key="1">
    <citation type="submission" date="2021-04" db="EMBL/GenBank/DDBJ databases">
        <title>The complete genome sequence of Caulobacter sp. S6.</title>
        <authorList>
            <person name="Tang Y."/>
            <person name="Ouyang W."/>
            <person name="Liu Q."/>
            <person name="Huang B."/>
            <person name="Guo Z."/>
            <person name="Lei P."/>
        </authorList>
    </citation>
    <scope>NUCLEOTIDE SEQUENCE</scope>
    <source>
        <strain evidence="4">S6</strain>
    </source>
</reference>
<accession>A0A975IUI2</accession>
<name>A0A975IUI2_9CAUL</name>
<proteinExistence type="predicted"/>
<evidence type="ECO:0000313" key="4">
    <source>
        <dbReference type="EMBL" id="QUD87828.1"/>
    </source>
</evidence>
<evidence type="ECO:0000256" key="3">
    <source>
        <dbReference type="SAM" id="SignalP"/>
    </source>
</evidence>
<feature type="signal peptide" evidence="3">
    <location>
        <begin position="1"/>
        <end position="26"/>
    </location>
</feature>
<dbReference type="Gene3D" id="1.25.40.10">
    <property type="entry name" value="Tetratricopeptide repeat domain"/>
    <property type="match status" value="2"/>
</dbReference>
<dbReference type="AlphaFoldDB" id="A0A975IUI2"/>